<evidence type="ECO:0000256" key="9">
    <source>
        <dbReference type="PROSITE-ProRule" id="PRU00282"/>
    </source>
</evidence>
<dbReference type="Pfam" id="PF00153">
    <property type="entry name" value="Mito_carr"/>
    <property type="match status" value="5"/>
</dbReference>
<keyword evidence="3 9" id="KW-0812">Transmembrane</keyword>
<keyword evidence="2 10" id="KW-0813">Transport</keyword>
<evidence type="ECO:0000256" key="11">
    <source>
        <dbReference type="SAM" id="MobiDB-lite"/>
    </source>
</evidence>
<dbReference type="InterPro" id="IPR049562">
    <property type="entry name" value="SLC25A33/36-like"/>
</dbReference>
<dbReference type="GO" id="GO:1990519">
    <property type="term" value="P:pyrimidine nucleotide import into mitochondrion"/>
    <property type="evidence" value="ECO:0007669"/>
    <property type="project" value="TreeGrafter"/>
</dbReference>
<evidence type="ECO:0000256" key="10">
    <source>
        <dbReference type="RuleBase" id="RU000488"/>
    </source>
</evidence>
<dbReference type="AlphaFoldDB" id="A0A0F7SRM5"/>
<evidence type="ECO:0000256" key="3">
    <source>
        <dbReference type="ARBA" id="ARBA00022692"/>
    </source>
</evidence>
<dbReference type="SUPFAM" id="SSF103506">
    <property type="entry name" value="Mitochondrial carrier"/>
    <property type="match status" value="1"/>
</dbReference>
<keyword evidence="7" id="KW-0496">Mitochondrion</keyword>
<evidence type="ECO:0000256" key="2">
    <source>
        <dbReference type="ARBA" id="ARBA00022448"/>
    </source>
</evidence>
<sequence length="453" mass="47442">MSGSAAIVHPANVKSEPTPTVQWDPKKSWRHMAAGAIGGMTGATITAPLDVVKTRLQSSLFNSHPTSDLKSIPYSAQPLPSAAASSSTLKPSPISLKSVPLPENVQGVLNTTKGSALKPPKPTTSLLWNFVETGQLLRDIARSEGVPALWKGIGPTLVGAVPARSIQFFTYGNLKLILAEKFNDGKEAPWVHLIAAANAGIATGMATNPIWVVKTRLQLSASSRNQAKQAAAVAASAVKPTASLSHLGAATSAARAAHASAYSSQILSTVSPIPAATSTSASSITTPLGLASAASSSASGSLSKPPFTNAWNCTTYIVRTEGVKGLYKGLSASMLGVSELIIQWVVYERFKRMGISEKGGKLGEWTGVLGAAGGAKMLAALITYPHEVLRTRLRQPIPAGATVPKYRNLVQTFKLILAEEGVRSLYSGLTAHMMRVVPNAAAMYSVYELALRL</sequence>
<dbReference type="InterPro" id="IPR023395">
    <property type="entry name" value="MCP_dom_sf"/>
</dbReference>
<keyword evidence="5" id="KW-0999">Mitochondrion inner membrane</keyword>
<feature type="region of interest" description="Disordered" evidence="11">
    <location>
        <begin position="1"/>
        <end position="21"/>
    </location>
</feature>
<keyword evidence="4" id="KW-0677">Repeat</keyword>
<keyword evidence="8 9" id="KW-0472">Membrane</keyword>
<dbReference type="InterPro" id="IPR018108">
    <property type="entry name" value="MCP_transmembrane"/>
</dbReference>
<comment type="similarity">
    <text evidence="10">Belongs to the mitochondrial carrier (TC 2.A.29) family.</text>
</comment>
<dbReference type="Gene3D" id="1.50.40.10">
    <property type="entry name" value="Mitochondrial carrier domain"/>
    <property type="match status" value="2"/>
</dbReference>
<evidence type="ECO:0000256" key="5">
    <source>
        <dbReference type="ARBA" id="ARBA00022792"/>
    </source>
</evidence>
<keyword evidence="6" id="KW-1133">Transmembrane helix</keyword>
<dbReference type="GO" id="GO:0005743">
    <property type="term" value="C:mitochondrial inner membrane"/>
    <property type="evidence" value="ECO:0007669"/>
    <property type="project" value="UniProtKB-SubCell"/>
</dbReference>
<reference evidence="12" key="1">
    <citation type="submission" date="2014-08" db="EMBL/GenBank/DDBJ databases">
        <authorList>
            <person name="Sharma Rahul"/>
            <person name="Thines Marco"/>
        </authorList>
    </citation>
    <scope>NUCLEOTIDE SEQUENCE</scope>
</reference>
<feature type="repeat" description="Solcar" evidence="9">
    <location>
        <begin position="363"/>
        <end position="453"/>
    </location>
</feature>
<dbReference type="EMBL" id="LN483142">
    <property type="protein sequence ID" value="CED83165.1"/>
    <property type="molecule type" value="Genomic_DNA"/>
</dbReference>
<name>A0A0F7SRM5_PHARH</name>
<dbReference type="PANTHER" id="PTHR45829">
    <property type="entry name" value="MITOCHONDRIAL CARRIER PROTEIN RIM2"/>
    <property type="match status" value="1"/>
</dbReference>
<proteinExistence type="inferred from homology"/>
<dbReference type="GO" id="GO:0015218">
    <property type="term" value="F:pyrimidine nucleotide transmembrane transporter activity"/>
    <property type="evidence" value="ECO:0007669"/>
    <property type="project" value="InterPro"/>
</dbReference>
<evidence type="ECO:0000313" key="12">
    <source>
        <dbReference type="EMBL" id="CED83165.1"/>
    </source>
</evidence>
<protein>
    <submittedName>
        <fullName evidence="12">Mitochondrial carrier protein-Rim2p/Mrs12p</fullName>
    </submittedName>
</protein>
<organism evidence="12">
    <name type="scientific">Phaffia rhodozyma</name>
    <name type="common">Yeast</name>
    <name type="synonym">Xanthophyllomyces dendrorhous</name>
    <dbReference type="NCBI Taxonomy" id="264483"/>
    <lineage>
        <taxon>Eukaryota</taxon>
        <taxon>Fungi</taxon>
        <taxon>Dikarya</taxon>
        <taxon>Basidiomycota</taxon>
        <taxon>Agaricomycotina</taxon>
        <taxon>Tremellomycetes</taxon>
        <taxon>Cystofilobasidiales</taxon>
        <taxon>Mrakiaceae</taxon>
        <taxon>Phaffia</taxon>
    </lineage>
</organism>
<evidence type="ECO:0000256" key="6">
    <source>
        <dbReference type="ARBA" id="ARBA00022989"/>
    </source>
</evidence>
<feature type="repeat" description="Solcar" evidence="9">
    <location>
        <begin position="26"/>
        <end position="177"/>
    </location>
</feature>
<evidence type="ECO:0000256" key="8">
    <source>
        <dbReference type="ARBA" id="ARBA00023136"/>
    </source>
</evidence>
<accession>A0A0F7SRM5</accession>
<evidence type="ECO:0000256" key="4">
    <source>
        <dbReference type="ARBA" id="ARBA00022737"/>
    </source>
</evidence>
<evidence type="ECO:0000256" key="7">
    <source>
        <dbReference type="ARBA" id="ARBA00023128"/>
    </source>
</evidence>
<dbReference type="PANTHER" id="PTHR45829:SF4">
    <property type="entry name" value="MITOCHONDRIAL CARRIER PROTEIN RIM2"/>
    <property type="match status" value="1"/>
</dbReference>
<evidence type="ECO:0000256" key="1">
    <source>
        <dbReference type="ARBA" id="ARBA00004448"/>
    </source>
</evidence>
<comment type="subcellular location">
    <subcellularLocation>
        <location evidence="1">Mitochondrion inner membrane</location>
        <topology evidence="1">Multi-pass membrane protein</topology>
    </subcellularLocation>
</comment>
<dbReference type="PROSITE" id="PS50920">
    <property type="entry name" value="SOLCAR"/>
    <property type="match status" value="3"/>
</dbReference>
<feature type="repeat" description="Solcar" evidence="9">
    <location>
        <begin position="263"/>
        <end position="353"/>
    </location>
</feature>